<dbReference type="Proteomes" id="UP000274786">
    <property type="component" value="Unassembled WGS sequence"/>
</dbReference>
<dbReference type="Pfam" id="PF13517">
    <property type="entry name" value="FG-GAP_3"/>
    <property type="match status" value="1"/>
</dbReference>
<dbReference type="Gene3D" id="2.130.10.130">
    <property type="entry name" value="Integrin alpha, N-terminal"/>
    <property type="match status" value="1"/>
</dbReference>
<evidence type="ECO:0000313" key="3">
    <source>
        <dbReference type="Proteomes" id="UP000274786"/>
    </source>
</evidence>
<evidence type="ECO:0000256" key="1">
    <source>
        <dbReference type="ARBA" id="ARBA00022729"/>
    </source>
</evidence>
<dbReference type="InterPro" id="IPR013517">
    <property type="entry name" value="FG-GAP"/>
</dbReference>
<accession>A0A498CEY7</accession>
<evidence type="ECO:0000313" key="2">
    <source>
        <dbReference type="EMBL" id="RLK56187.1"/>
    </source>
</evidence>
<comment type="caution">
    <text evidence="2">The sequence shown here is derived from an EMBL/GenBank/DDBJ whole genome shotgun (WGS) entry which is preliminary data.</text>
</comment>
<dbReference type="SUPFAM" id="SSF69318">
    <property type="entry name" value="Integrin alpha N-terminal domain"/>
    <property type="match status" value="1"/>
</dbReference>
<name>A0A498CEY7_9GAMM</name>
<organism evidence="2 3">
    <name type="scientific">Stenotrophomonas rhizophila</name>
    <dbReference type="NCBI Taxonomy" id="216778"/>
    <lineage>
        <taxon>Bacteria</taxon>
        <taxon>Pseudomonadati</taxon>
        <taxon>Pseudomonadota</taxon>
        <taxon>Gammaproteobacteria</taxon>
        <taxon>Lysobacterales</taxon>
        <taxon>Lysobacteraceae</taxon>
        <taxon>Stenotrophomonas</taxon>
    </lineage>
</organism>
<proteinExistence type="predicted"/>
<keyword evidence="1" id="KW-0732">Signal</keyword>
<dbReference type="InterPro" id="IPR028994">
    <property type="entry name" value="Integrin_alpha_N"/>
</dbReference>
<dbReference type="RefSeq" id="WP_183073648.1">
    <property type="nucleotide sequence ID" value="NZ_RCDC01000004.1"/>
</dbReference>
<dbReference type="AlphaFoldDB" id="A0A498CEY7"/>
<dbReference type="EMBL" id="RCDC01000004">
    <property type="protein sequence ID" value="RLK56187.1"/>
    <property type="molecule type" value="Genomic_DNA"/>
</dbReference>
<gene>
    <name evidence="2" type="ORF">BCL79_0561</name>
</gene>
<protein>
    <submittedName>
        <fullName evidence="2">VCBS repeat protein</fullName>
    </submittedName>
</protein>
<sequence length="81" mass="8601">MDVNEDGHPDLVVSAIEVPGFVPLQVRAWQNDGKGTFTDVTASVIPRTTVGRSWSMARGDLDGDGKPDLFIGGGSRRPACC</sequence>
<reference evidence="2 3" key="1">
    <citation type="submission" date="2018-10" db="EMBL/GenBank/DDBJ databases">
        <title>Comparative analysis of microorganisms from saline springs in Andes Mountain Range, Colombia.</title>
        <authorList>
            <person name="Rubin E."/>
        </authorList>
    </citation>
    <scope>NUCLEOTIDE SEQUENCE [LARGE SCALE GENOMIC DNA]</scope>
    <source>
        <strain evidence="2 3">USBA GBX 843</strain>
    </source>
</reference>